<reference evidence="1" key="1">
    <citation type="journal article" date="2014" name="Front. Microbiol.">
        <title>High frequency of phylogenetically diverse reductive dehalogenase-homologous genes in deep subseafloor sedimentary metagenomes.</title>
        <authorList>
            <person name="Kawai M."/>
            <person name="Futagami T."/>
            <person name="Toyoda A."/>
            <person name="Takaki Y."/>
            <person name="Nishi S."/>
            <person name="Hori S."/>
            <person name="Arai W."/>
            <person name="Tsubouchi T."/>
            <person name="Morono Y."/>
            <person name="Uchiyama I."/>
            <person name="Ito T."/>
            <person name="Fujiyama A."/>
            <person name="Inagaki F."/>
            <person name="Takami H."/>
        </authorList>
    </citation>
    <scope>NUCLEOTIDE SEQUENCE</scope>
    <source>
        <strain evidence="1">Expedition CK06-06</strain>
    </source>
</reference>
<evidence type="ECO:0000313" key="1">
    <source>
        <dbReference type="EMBL" id="GAI57937.1"/>
    </source>
</evidence>
<dbReference type="InterPro" id="IPR027417">
    <property type="entry name" value="P-loop_NTPase"/>
</dbReference>
<sequence>IFEILTVSDQIGAMVCNRASSGAIRAQAFEEGMTSMMSDGMHKVKEGITTPSEVLRNAYTAA</sequence>
<feature type="non-terminal residue" evidence="1">
    <location>
        <position position="1"/>
    </location>
</feature>
<accession>X1PNQ3</accession>
<name>X1PNQ3_9ZZZZ</name>
<proteinExistence type="predicted"/>
<dbReference type="AlphaFoldDB" id="X1PNQ3"/>
<gene>
    <name evidence="1" type="ORF">S06H3_55478</name>
</gene>
<organism evidence="1">
    <name type="scientific">marine sediment metagenome</name>
    <dbReference type="NCBI Taxonomy" id="412755"/>
    <lineage>
        <taxon>unclassified sequences</taxon>
        <taxon>metagenomes</taxon>
        <taxon>ecological metagenomes</taxon>
    </lineage>
</organism>
<dbReference type="EMBL" id="BARV01035572">
    <property type="protein sequence ID" value="GAI57937.1"/>
    <property type="molecule type" value="Genomic_DNA"/>
</dbReference>
<protein>
    <submittedName>
        <fullName evidence="1">Uncharacterized protein</fullName>
    </submittedName>
</protein>
<dbReference type="Gene3D" id="3.40.50.300">
    <property type="entry name" value="P-loop containing nucleotide triphosphate hydrolases"/>
    <property type="match status" value="1"/>
</dbReference>
<comment type="caution">
    <text evidence="1">The sequence shown here is derived from an EMBL/GenBank/DDBJ whole genome shotgun (WGS) entry which is preliminary data.</text>
</comment>